<proteinExistence type="predicted"/>
<dbReference type="Proteomes" id="UP000009011">
    <property type="component" value="Chromosome"/>
</dbReference>
<keyword evidence="1" id="KW-0812">Transmembrane</keyword>
<accession>I6YUJ0</accession>
<dbReference type="HOGENOM" id="CLU_2330480_0_0_10"/>
<dbReference type="KEGG" id="mro:MROS_0991"/>
<dbReference type="RefSeq" id="WP_014855668.1">
    <property type="nucleotide sequence ID" value="NC_018178.1"/>
</dbReference>
<name>I6YUJ0_MELRP</name>
<keyword evidence="1" id="KW-1133">Transmembrane helix</keyword>
<organism evidence="2 3">
    <name type="scientific">Melioribacter roseus (strain DSM 23840 / JCM 17771 / VKM B-2668 / P3M-2)</name>
    <dbReference type="NCBI Taxonomy" id="1191523"/>
    <lineage>
        <taxon>Bacteria</taxon>
        <taxon>Pseudomonadati</taxon>
        <taxon>Ignavibacteriota</taxon>
        <taxon>Ignavibacteria</taxon>
        <taxon>Ignavibacteriales</taxon>
        <taxon>Melioribacteraceae</taxon>
        <taxon>Melioribacter</taxon>
    </lineage>
</organism>
<feature type="transmembrane region" description="Helical" evidence="1">
    <location>
        <begin position="17"/>
        <end position="35"/>
    </location>
</feature>
<feature type="transmembrane region" description="Helical" evidence="1">
    <location>
        <begin position="42"/>
        <end position="60"/>
    </location>
</feature>
<dbReference type="STRING" id="1191523.MROS_0991"/>
<evidence type="ECO:0000256" key="1">
    <source>
        <dbReference type="SAM" id="Phobius"/>
    </source>
</evidence>
<dbReference type="EMBL" id="CP003557">
    <property type="protein sequence ID" value="AFN74232.1"/>
    <property type="molecule type" value="Genomic_DNA"/>
</dbReference>
<gene>
    <name evidence="2" type="ordered locus">MROS_0991</name>
</gene>
<feature type="transmembrane region" description="Helical" evidence="1">
    <location>
        <begin position="66"/>
        <end position="85"/>
    </location>
</feature>
<protein>
    <submittedName>
        <fullName evidence="2">Uncharacterized protein</fullName>
    </submittedName>
</protein>
<keyword evidence="1" id="KW-0472">Membrane</keyword>
<keyword evidence="3" id="KW-1185">Reference proteome</keyword>
<sequence length="98" mass="11016">MTLIGFVGTLSGNINPMSINPLLSVIMGIGYMVTGKILESKWLTNVSAGWWCGALILFFIHSEMQLLLMALMMLAFQTVPGIVIYKKYKKEMESRIDR</sequence>
<evidence type="ECO:0000313" key="2">
    <source>
        <dbReference type="EMBL" id="AFN74232.1"/>
    </source>
</evidence>
<dbReference type="AlphaFoldDB" id="I6YUJ0"/>
<reference evidence="2 3" key="1">
    <citation type="journal article" date="2013" name="PLoS ONE">
        <title>Genomic analysis of Melioribacter roseus, facultatively anaerobic organotrophic bacterium representing a novel deep lineage within Bacteriodetes/Chlorobi group.</title>
        <authorList>
            <person name="Kadnikov V.V."/>
            <person name="Mardanov A.V."/>
            <person name="Podosokorskaya O.A."/>
            <person name="Gavrilov S.N."/>
            <person name="Kublanov I.V."/>
            <person name="Beletsky A.V."/>
            <person name="Bonch-Osmolovskaya E.A."/>
            <person name="Ravin N.V."/>
        </authorList>
    </citation>
    <scope>NUCLEOTIDE SEQUENCE [LARGE SCALE GENOMIC DNA]</scope>
    <source>
        <strain evidence="3">JCM 17771 / P3M-2</strain>
    </source>
</reference>
<evidence type="ECO:0000313" key="3">
    <source>
        <dbReference type="Proteomes" id="UP000009011"/>
    </source>
</evidence>